<dbReference type="EMBL" id="AK416903">
    <property type="protein sequence ID" value="BAN20118.1"/>
    <property type="molecule type" value="mRNA"/>
</dbReference>
<evidence type="ECO:0008006" key="5">
    <source>
        <dbReference type="Google" id="ProtNLM"/>
    </source>
</evidence>
<evidence type="ECO:0000256" key="3">
    <source>
        <dbReference type="RuleBase" id="RU000363"/>
    </source>
</evidence>
<comment type="similarity">
    <text evidence="1 3">Belongs to the short-chain dehydrogenases/reductases (SDR) family.</text>
</comment>
<dbReference type="SUPFAM" id="SSF51735">
    <property type="entry name" value="NAD(P)-binding Rossmann-fold domains"/>
    <property type="match status" value="1"/>
</dbReference>
<proteinExistence type="evidence at transcript level"/>
<dbReference type="PANTHER" id="PTHR43115">
    <property type="entry name" value="DEHYDROGENASE/REDUCTASE SDR FAMILY MEMBER 11"/>
    <property type="match status" value="1"/>
</dbReference>
<dbReference type="FunFam" id="3.40.50.720:FF:000047">
    <property type="entry name" value="NADP-dependent L-serine/L-allo-threonine dehydrogenase"/>
    <property type="match status" value="1"/>
</dbReference>
<reference evidence="4" key="1">
    <citation type="journal article" date="2013" name="PLoS ONE">
        <title>Gene expression in gut symbiotic organ of stinkbug affected by extracellular bacterial symbiont.</title>
        <authorList>
            <person name="Futahashi R."/>
            <person name="Tanaka K."/>
            <person name="Tanahashi M."/>
            <person name="Nikoh N."/>
            <person name="Kikuchi Y."/>
            <person name="Lee B.L."/>
            <person name="Fukatsu T."/>
        </authorList>
    </citation>
    <scope>NUCLEOTIDE SEQUENCE</scope>
    <source>
        <tissue evidence="4">Midgut</tissue>
    </source>
</reference>
<evidence type="ECO:0000256" key="2">
    <source>
        <dbReference type="ARBA" id="ARBA00023002"/>
    </source>
</evidence>
<dbReference type="AlphaFoldDB" id="R4WCI7"/>
<organism evidence="4">
    <name type="scientific">Riptortus pedestris</name>
    <name type="common">Bean bug</name>
    <dbReference type="NCBI Taxonomy" id="329032"/>
    <lineage>
        <taxon>Eukaryota</taxon>
        <taxon>Metazoa</taxon>
        <taxon>Ecdysozoa</taxon>
        <taxon>Arthropoda</taxon>
        <taxon>Hexapoda</taxon>
        <taxon>Insecta</taxon>
        <taxon>Pterygota</taxon>
        <taxon>Neoptera</taxon>
        <taxon>Paraneoptera</taxon>
        <taxon>Hemiptera</taxon>
        <taxon>Heteroptera</taxon>
        <taxon>Panheteroptera</taxon>
        <taxon>Pentatomomorpha</taxon>
        <taxon>Coreoidea</taxon>
        <taxon>Alydidae</taxon>
        <taxon>Riptortus</taxon>
    </lineage>
</organism>
<dbReference type="GO" id="GO:0016616">
    <property type="term" value="F:oxidoreductase activity, acting on the CH-OH group of donors, NAD or NADP as acceptor"/>
    <property type="evidence" value="ECO:0007669"/>
    <property type="project" value="UniProtKB-ARBA"/>
</dbReference>
<dbReference type="Pfam" id="PF00106">
    <property type="entry name" value="adh_short"/>
    <property type="match status" value="1"/>
</dbReference>
<keyword evidence="2" id="KW-0560">Oxidoreductase</keyword>
<dbReference type="PRINTS" id="PR00081">
    <property type="entry name" value="GDHRDH"/>
</dbReference>
<accession>R4WCI7</accession>
<evidence type="ECO:0000313" key="4">
    <source>
        <dbReference type="EMBL" id="BAN20118.1"/>
    </source>
</evidence>
<protein>
    <recommendedName>
        <fullName evidence="5">Short-chain dehydrogenase</fullName>
    </recommendedName>
</protein>
<name>R4WCI7_RIPPE</name>
<evidence type="ECO:0000256" key="1">
    <source>
        <dbReference type="ARBA" id="ARBA00006484"/>
    </source>
</evidence>
<dbReference type="InterPro" id="IPR002347">
    <property type="entry name" value="SDR_fam"/>
</dbReference>
<dbReference type="PANTHER" id="PTHR43115:SF4">
    <property type="entry name" value="DEHYDROGENASE_REDUCTASE SDR FAMILY MEMBER 11"/>
    <property type="match status" value="1"/>
</dbReference>
<sequence length="248" mass="26452">MMDRWVDKVAVVTGASSGIGDAIARRLAKDGLKVAALARRADRLQALEREVKESGARGLVKGYTCDVTSESDVDAVFKKIEKDLGPVHILVNNAGVSPQANLTDMDLANAKVMIDTNITAVLSCTKAAIASMKPNAAEGHIINISSIYGHLNQPMSIIGLYSATKHALNILSVTTRSQLKAENIPIRLTTVSPGLVKSEMSAGFVDHLKLGQYVLAEDIADSVAFAIASPSHVNISDIRVEPVSDFKY</sequence>
<dbReference type="PRINTS" id="PR00080">
    <property type="entry name" value="SDRFAMILY"/>
</dbReference>
<dbReference type="InterPro" id="IPR036291">
    <property type="entry name" value="NAD(P)-bd_dom_sf"/>
</dbReference>
<dbReference type="Gene3D" id="3.40.50.720">
    <property type="entry name" value="NAD(P)-binding Rossmann-like Domain"/>
    <property type="match status" value="1"/>
</dbReference>